<evidence type="ECO:0000313" key="2">
    <source>
        <dbReference type="EMBL" id="ABE00620.1"/>
    </source>
</evidence>
<evidence type="ECO:0000313" key="3">
    <source>
        <dbReference type="Proteomes" id="UP000006559"/>
    </source>
</evidence>
<dbReference type="KEGG" id="lsl:LSL_1815"/>
<accession>Q1WR78</accession>
<feature type="transmembrane region" description="Helical" evidence="1">
    <location>
        <begin position="21"/>
        <end position="43"/>
    </location>
</feature>
<dbReference type="OrthoDB" id="2304178at2"/>
<protein>
    <recommendedName>
        <fullName evidence="4">Conjugal transfer protein</fullName>
    </recommendedName>
</protein>
<evidence type="ECO:0000256" key="1">
    <source>
        <dbReference type="SAM" id="Phobius"/>
    </source>
</evidence>
<keyword evidence="3" id="KW-1185">Reference proteome</keyword>
<sequence>MKEFVIVPDIKAEIKFFWNIFLKDVAVLGLVIFATMLLLQLFPEEQSKQQYIFMGLGFILAIYLDLRPRTNPGKRNYEVIWMLLLNRQPKLFKSYGYYEFDKRK</sequence>
<gene>
    <name evidence="2" type="ordered locus">LSL_1815</name>
</gene>
<name>Q1WR78_LIGS1</name>
<reference evidence="2 3" key="1">
    <citation type="journal article" date="2006" name="Proc. Natl. Acad. Sci. U.S.A.">
        <title>Multireplicon genome architecture of Lactobacillus salivarius.</title>
        <authorList>
            <person name="Claesson M.J."/>
            <person name="Li Y."/>
            <person name="Leahy S."/>
            <person name="Canchaya C."/>
            <person name="van Pijkeren J.P."/>
            <person name="Cerdeno-Tarraga A.M."/>
            <person name="Parkhill J."/>
            <person name="Flynn S."/>
            <person name="O'Sullivan G.C."/>
            <person name="Collins J.K."/>
            <person name="Higgins D."/>
            <person name="Shanahan F."/>
            <person name="Fitzgerald G.F."/>
            <person name="van Sinderen D."/>
            <person name="O'Toole P.W."/>
        </authorList>
    </citation>
    <scope>NUCLEOTIDE SEQUENCE [LARGE SCALE GENOMIC DNA]</scope>
    <source>
        <strain evidence="2 3">UCC118</strain>
    </source>
</reference>
<feature type="transmembrane region" description="Helical" evidence="1">
    <location>
        <begin position="49"/>
        <end position="66"/>
    </location>
</feature>
<keyword evidence="1" id="KW-0472">Membrane</keyword>
<organism evidence="2 3">
    <name type="scientific">Ligilactobacillus salivarius (strain UCC118)</name>
    <name type="common">Lactobacillus salivarius</name>
    <dbReference type="NCBI Taxonomy" id="362948"/>
    <lineage>
        <taxon>Bacteria</taxon>
        <taxon>Bacillati</taxon>
        <taxon>Bacillota</taxon>
        <taxon>Bacilli</taxon>
        <taxon>Lactobacillales</taxon>
        <taxon>Lactobacillaceae</taxon>
        <taxon>Ligilactobacillus</taxon>
    </lineage>
</organism>
<dbReference type="Proteomes" id="UP000006559">
    <property type="component" value="Plasmid pMP118"/>
</dbReference>
<keyword evidence="2" id="KW-0614">Plasmid</keyword>
<dbReference type="RefSeq" id="WP_011476605.1">
    <property type="nucleotide sequence ID" value="NC_007930.1"/>
</dbReference>
<proteinExistence type="predicted"/>
<dbReference type="PATRIC" id="fig|362948.14.peg.1937"/>
<dbReference type="HOGENOM" id="CLU_2260227_0_0_9"/>
<dbReference type="AlphaFoldDB" id="Q1WR78"/>
<dbReference type="Pfam" id="PF17332">
    <property type="entry name" value="DUF5592"/>
    <property type="match status" value="1"/>
</dbReference>
<keyword evidence="1" id="KW-1133">Transmembrane helix</keyword>
<geneLocation type="plasmid" evidence="2 3">
    <name>pMP118</name>
</geneLocation>
<dbReference type="InterPro" id="IPR020275">
    <property type="entry name" value="DUF5592"/>
</dbReference>
<dbReference type="EMBL" id="CP000234">
    <property type="protein sequence ID" value="ABE00620.1"/>
    <property type="molecule type" value="Genomic_DNA"/>
</dbReference>
<keyword evidence="1" id="KW-0812">Transmembrane</keyword>
<evidence type="ECO:0008006" key="4">
    <source>
        <dbReference type="Google" id="ProtNLM"/>
    </source>
</evidence>